<dbReference type="Proteomes" id="UP000321577">
    <property type="component" value="Unassembled WGS sequence"/>
</dbReference>
<sequence>MASAATDELTNARARRREAMNFIKEGGEREDAPPAAIRASLKNHGHSEPDSNAG</sequence>
<proteinExistence type="predicted"/>
<comment type="caution">
    <text evidence="2">The sequence shown here is derived from an EMBL/GenBank/DDBJ whole genome shotgun (WGS) entry which is preliminary data.</text>
</comment>
<dbReference type="AlphaFoldDB" id="A0A512MC16"/>
<organism evidence="2 3">
    <name type="scientific">Brevifollis gellanilyticus</name>
    <dbReference type="NCBI Taxonomy" id="748831"/>
    <lineage>
        <taxon>Bacteria</taxon>
        <taxon>Pseudomonadati</taxon>
        <taxon>Verrucomicrobiota</taxon>
        <taxon>Verrucomicrobiia</taxon>
        <taxon>Verrucomicrobiales</taxon>
        <taxon>Verrucomicrobiaceae</taxon>
    </lineage>
</organism>
<dbReference type="EMBL" id="BKAG01000027">
    <property type="protein sequence ID" value="GEP44277.1"/>
    <property type="molecule type" value="Genomic_DNA"/>
</dbReference>
<evidence type="ECO:0000313" key="3">
    <source>
        <dbReference type="Proteomes" id="UP000321577"/>
    </source>
</evidence>
<evidence type="ECO:0000256" key="1">
    <source>
        <dbReference type="SAM" id="MobiDB-lite"/>
    </source>
</evidence>
<accession>A0A512MC16</accession>
<keyword evidence="3" id="KW-1185">Reference proteome</keyword>
<protein>
    <submittedName>
        <fullName evidence="2">Uncharacterized protein</fullName>
    </submittedName>
</protein>
<gene>
    <name evidence="2" type="ORF">BGE01nite_35680</name>
</gene>
<evidence type="ECO:0000313" key="2">
    <source>
        <dbReference type="EMBL" id="GEP44277.1"/>
    </source>
</evidence>
<name>A0A512MC16_9BACT</name>
<reference evidence="2 3" key="1">
    <citation type="submission" date="2019-07" db="EMBL/GenBank/DDBJ databases">
        <title>Whole genome shotgun sequence of Brevifollis gellanilyticus NBRC 108608.</title>
        <authorList>
            <person name="Hosoyama A."/>
            <person name="Uohara A."/>
            <person name="Ohji S."/>
            <person name="Ichikawa N."/>
        </authorList>
    </citation>
    <scope>NUCLEOTIDE SEQUENCE [LARGE SCALE GENOMIC DNA]</scope>
    <source>
        <strain evidence="2 3">NBRC 108608</strain>
    </source>
</reference>
<feature type="region of interest" description="Disordered" evidence="1">
    <location>
        <begin position="1"/>
        <end position="54"/>
    </location>
</feature>
<feature type="compositionally biased region" description="Basic and acidic residues" evidence="1">
    <location>
        <begin position="45"/>
        <end position="54"/>
    </location>
</feature>